<sequence length="122" mass="13652">MARTIYLIVFKSAGPARPAHWPVFIPTTGKEYQGKMLQANGNPRIGFFLEFMRNHDLHNTFNDYKVIPLADVEDCFLKDTVGDGKALTDSTARDRIESIATAIPCPKADPNPFNPKARNCQN</sequence>
<keyword evidence="2" id="KW-1185">Reference proteome</keyword>
<organism evidence="1 2">
    <name type="scientific">Lentithecium fluviatile CBS 122367</name>
    <dbReference type="NCBI Taxonomy" id="1168545"/>
    <lineage>
        <taxon>Eukaryota</taxon>
        <taxon>Fungi</taxon>
        <taxon>Dikarya</taxon>
        <taxon>Ascomycota</taxon>
        <taxon>Pezizomycotina</taxon>
        <taxon>Dothideomycetes</taxon>
        <taxon>Pleosporomycetidae</taxon>
        <taxon>Pleosporales</taxon>
        <taxon>Massarineae</taxon>
        <taxon>Lentitheciaceae</taxon>
        <taxon>Lentithecium</taxon>
    </lineage>
</organism>
<proteinExistence type="predicted"/>
<evidence type="ECO:0000313" key="1">
    <source>
        <dbReference type="EMBL" id="KAF2682663.1"/>
    </source>
</evidence>
<evidence type="ECO:0000313" key="2">
    <source>
        <dbReference type="Proteomes" id="UP000799291"/>
    </source>
</evidence>
<dbReference type="InterPro" id="IPR046670">
    <property type="entry name" value="DUF6540"/>
</dbReference>
<dbReference type="EMBL" id="MU005586">
    <property type="protein sequence ID" value="KAF2682663.1"/>
    <property type="molecule type" value="Genomic_DNA"/>
</dbReference>
<dbReference type="Proteomes" id="UP000799291">
    <property type="component" value="Unassembled WGS sequence"/>
</dbReference>
<dbReference type="AlphaFoldDB" id="A0A6G1IXG9"/>
<gene>
    <name evidence="1" type="ORF">K458DRAFT_405426</name>
</gene>
<protein>
    <submittedName>
        <fullName evidence="1">Uncharacterized protein</fullName>
    </submittedName>
</protein>
<reference evidence="1" key="1">
    <citation type="journal article" date="2020" name="Stud. Mycol.">
        <title>101 Dothideomycetes genomes: a test case for predicting lifestyles and emergence of pathogens.</title>
        <authorList>
            <person name="Haridas S."/>
            <person name="Albert R."/>
            <person name="Binder M."/>
            <person name="Bloem J."/>
            <person name="Labutti K."/>
            <person name="Salamov A."/>
            <person name="Andreopoulos B."/>
            <person name="Baker S."/>
            <person name="Barry K."/>
            <person name="Bills G."/>
            <person name="Bluhm B."/>
            <person name="Cannon C."/>
            <person name="Castanera R."/>
            <person name="Culley D."/>
            <person name="Daum C."/>
            <person name="Ezra D."/>
            <person name="Gonzalez J."/>
            <person name="Henrissat B."/>
            <person name="Kuo A."/>
            <person name="Liang C."/>
            <person name="Lipzen A."/>
            <person name="Lutzoni F."/>
            <person name="Magnuson J."/>
            <person name="Mondo S."/>
            <person name="Nolan M."/>
            <person name="Ohm R."/>
            <person name="Pangilinan J."/>
            <person name="Park H.-J."/>
            <person name="Ramirez L."/>
            <person name="Alfaro M."/>
            <person name="Sun H."/>
            <person name="Tritt A."/>
            <person name="Yoshinaga Y."/>
            <person name="Zwiers L.-H."/>
            <person name="Turgeon B."/>
            <person name="Goodwin S."/>
            <person name="Spatafora J."/>
            <person name="Crous P."/>
            <person name="Grigoriev I."/>
        </authorList>
    </citation>
    <scope>NUCLEOTIDE SEQUENCE</scope>
    <source>
        <strain evidence="1">CBS 122367</strain>
    </source>
</reference>
<dbReference type="Pfam" id="PF20174">
    <property type="entry name" value="DUF6540"/>
    <property type="match status" value="1"/>
</dbReference>
<dbReference type="OrthoDB" id="2999773at2759"/>
<name>A0A6G1IXG9_9PLEO</name>
<accession>A0A6G1IXG9</accession>